<dbReference type="Proteomes" id="UP000000321">
    <property type="component" value="Unassembled WGS sequence"/>
</dbReference>
<evidence type="ECO:0000256" key="1">
    <source>
        <dbReference type="SAM" id="MobiDB-lite"/>
    </source>
</evidence>
<protein>
    <submittedName>
        <fullName evidence="2">Uncharacterized protein</fullName>
    </submittedName>
</protein>
<evidence type="ECO:0000313" key="2">
    <source>
        <dbReference type="EMBL" id="EAS48292.1"/>
    </source>
</evidence>
<reference evidence="2 3" key="1">
    <citation type="journal article" date="2008" name="Appl. Environ. Microbiol.">
        <title>Genomic insights into Mn(II) oxidation by the marine alphaproteobacterium Aurantimonas sp. strain SI85-9A1.</title>
        <authorList>
            <person name="Dick G.J."/>
            <person name="Podell S."/>
            <person name="Johnson H.A."/>
            <person name="Rivera-Espinoza Y."/>
            <person name="Bernier-Latmani R."/>
            <person name="McCarthy J.K."/>
            <person name="Torpey J.W."/>
            <person name="Clement B.G."/>
            <person name="Gaasterland T."/>
            <person name="Tebo B.M."/>
        </authorList>
    </citation>
    <scope>NUCLEOTIDE SEQUENCE [LARGE SCALE GENOMIC DNA]</scope>
    <source>
        <strain evidence="2 3">SI85-9A1</strain>
    </source>
</reference>
<organism evidence="2 3">
    <name type="scientific">Aurantimonas manganoxydans (strain ATCC BAA-1229 / DSM 21871 / SI85-9A1)</name>
    <dbReference type="NCBI Taxonomy" id="287752"/>
    <lineage>
        <taxon>Bacteria</taxon>
        <taxon>Pseudomonadati</taxon>
        <taxon>Pseudomonadota</taxon>
        <taxon>Alphaproteobacteria</taxon>
        <taxon>Hyphomicrobiales</taxon>
        <taxon>Aurantimonadaceae</taxon>
        <taxon>Aurantimonas</taxon>
    </lineage>
</organism>
<comment type="caution">
    <text evidence="2">The sequence shown here is derived from an EMBL/GenBank/DDBJ whole genome shotgun (WGS) entry which is preliminary data.</text>
</comment>
<dbReference type="HOGENOM" id="CLU_1990105_0_0_5"/>
<keyword evidence="3" id="KW-1185">Reference proteome</keyword>
<sequence length="125" mass="13965">MRINRRNCSVITESFPFCGGASKAGGRTGFEHQLSEINSDVYTFLESHNFAEIRCRKLRVERYEGISSLEAMIVLADEIHEAIYNRHAFIARIIAEEDRRVSAANRSDVDGNDSGEGGGHLSYTP</sequence>
<dbReference type="EMBL" id="AAPJ01000014">
    <property type="protein sequence ID" value="EAS48292.1"/>
    <property type="molecule type" value="Genomic_DNA"/>
</dbReference>
<gene>
    <name evidence="2" type="ORF">SI859A1_03674</name>
</gene>
<evidence type="ECO:0000313" key="3">
    <source>
        <dbReference type="Proteomes" id="UP000000321"/>
    </source>
</evidence>
<name>Q1YDG9_AURMS</name>
<feature type="region of interest" description="Disordered" evidence="1">
    <location>
        <begin position="100"/>
        <end position="125"/>
    </location>
</feature>
<proteinExistence type="predicted"/>
<dbReference type="AlphaFoldDB" id="Q1YDG9"/>
<accession>Q1YDG9</accession>
<feature type="compositionally biased region" description="Gly residues" evidence="1">
    <location>
        <begin position="114"/>
        <end position="125"/>
    </location>
</feature>